<dbReference type="GO" id="GO:0044781">
    <property type="term" value="P:bacterial-type flagellum organization"/>
    <property type="evidence" value="ECO:0007669"/>
    <property type="project" value="InterPro"/>
</dbReference>
<reference evidence="2" key="1">
    <citation type="submission" date="2017-04" db="EMBL/GenBank/DDBJ databases">
        <authorList>
            <person name="Varghese N."/>
            <person name="Submissions S."/>
        </authorList>
    </citation>
    <scope>NUCLEOTIDE SEQUENCE [LARGE SCALE GENOMIC DNA]</scope>
</reference>
<keyword evidence="1" id="KW-0966">Cell projection</keyword>
<organism evidence="1 2">
    <name type="scientific">Devosia lucknowensis</name>
    <dbReference type="NCBI Taxonomy" id="1096929"/>
    <lineage>
        <taxon>Bacteria</taxon>
        <taxon>Pseudomonadati</taxon>
        <taxon>Pseudomonadota</taxon>
        <taxon>Alphaproteobacteria</taxon>
        <taxon>Hyphomicrobiales</taxon>
        <taxon>Devosiaceae</taxon>
        <taxon>Devosia</taxon>
    </lineage>
</organism>
<dbReference type="InterPro" id="IPR010845">
    <property type="entry name" value="FlaF"/>
</dbReference>
<dbReference type="Pfam" id="PF07309">
    <property type="entry name" value="FlaF"/>
    <property type="match status" value="1"/>
</dbReference>
<protein>
    <submittedName>
        <fullName evidence="1">Flagellar protein FlaF</fullName>
    </submittedName>
</protein>
<dbReference type="Proteomes" id="UP000194474">
    <property type="component" value="Unassembled WGS sequence"/>
</dbReference>
<dbReference type="AlphaFoldDB" id="A0A1Y6F159"/>
<sequence length="124" mass="13906">MHQTGAQAYNQTAKVVETPRQRESALLMKAAAGLQKVKDEWETSTQDELRSALTFNRKLWTIFMSAVTQDDSPLPGEVRQNIANLGMFVMNQTREILYEGVPQADQLTVLVQLNRQIAAGLRGM</sequence>
<keyword evidence="1" id="KW-0282">Flagellum</keyword>
<keyword evidence="1" id="KW-0969">Cilium</keyword>
<dbReference type="OrthoDB" id="8563081at2"/>
<name>A0A1Y6F159_9HYPH</name>
<dbReference type="EMBL" id="FXWK01000001">
    <property type="protein sequence ID" value="SMQ66542.1"/>
    <property type="molecule type" value="Genomic_DNA"/>
</dbReference>
<gene>
    <name evidence="1" type="ORF">SAMN06295905_1515</name>
</gene>
<evidence type="ECO:0000313" key="2">
    <source>
        <dbReference type="Proteomes" id="UP000194474"/>
    </source>
</evidence>
<evidence type="ECO:0000313" key="1">
    <source>
        <dbReference type="EMBL" id="SMQ66542.1"/>
    </source>
</evidence>
<accession>A0A1Y6F159</accession>
<dbReference type="NCBIfam" id="NF009435">
    <property type="entry name" value="PRK12794.1"/>
    <property type="match status" value="1"/>
</dbReference>
<dbReference type="RefSeq" id="WP_086469828.1">
    <property type="nucleotide sequence ID" value="NZ_FXWK01000001.1"/>
</dbReference>
<keyword evidence="2" id="KW-1185">Reference proteome</keyword>
<proteinExistence type="predicted"/>